<evidence type="ECO:0000313" key="2">
    <source>
        <dbReference type="Proteomes" id="UP001201844"/>
    </source>
</evidence>
<sequence length="67" mass="7056">MFLDEDKPGKTPKARESRAMFLIAMTALAACVLMVVSLMSPPAVALDTIKTSGIGNAASQQVHPAQK</sequence>
<proteinExistence type="predicted"/>
<dbReference type="EMBL" id="JAKVIN010000002">
    <property type="protein sequence ID" value="MCJ8148439.1"/>
    <property type="molecule type" value="Genomic_DNA"/>
</dbReference>
<dbReference type="Proteomes" id="UP001201844">
    <property type="component" value="Unassembled WGS sequence"/>
</dbReference>
<reference evidence="1 2" key="1">
    <citation type="submission" date="2022-02" db="EMBL/GenBank/DDBJ databases">
        <title>Shinella B3.7 sp. nov., isolated from Sediment (Zhairuo Island).</title>
        <authorList>
            <person name="Chen G."/>
        </authorList>
    </citation>
    <scope>NUCLEOTIDE SEQUENCE [LARGE SCALE GENOMIC DNA]</scope>
    <source>
        <strain evidence="1 2">B3.7</strain>
    </source>
</reference>
<dbReference type="PROSITE" id="PS51257">
    <property type="entry name" value="PROKAR_LIPOPROTEIN"/>
    <property type="match status" value="1"/>
</dbReference>
<gene>
    <name evidence="1" type="ORF">MKI86_04770</name>
</gene>
<dbReference type="RefSeq" id="WP_241598137.1">
    <property type="nucleotide sequence ID" value="NZ_JAKVIN010000002.1"/>
</dbReference>
<comment type="caution">
    <text evidence="1">The sequence shown here is derived from an EMBL/GenBank/DDBJ whole genome shotgun (WGS) entry which is preliminary data.</text>
</comment>
<keyword evidence="2" id="KW-1185">Reference proteome</keyword>
<name>A0ABT0CIJ4_9HYPH</name>
<evidence type="ECO:0000313" key="1">
    <source>
        <dbReference type="EMBL" id="MCJ8148439.1"/>
    </source>
</evidence>
<accession>A0ABT0CIJ4</accession>
<organism evidence="1 2">
    <name type="scientific">Shinella sedimenti</name>
    <dbReference type="NCBI Taxonomy" id="2919913"/>
    <lineage>
        <taxon>Bacteria</taxon>
        <taxon>Pseudomonadati</taxon>
        <taxon>Pseudomonadota</taxon>
        <taxon>Alphaproteobacteria</taxon>
        <taxon>Hyphomicrobiales</taxon>
        <taxon>Rhizobiaceae</taxon>
        <taxon>Shinella</taxon>
    </lineage>
</organism>
<protein>
    <submittedName>
        <fullName evidence="1">Uncharacterized protein</fullName>
    </submittedName>
</protein>